<sequence>MIFILDNYDSFTYNLYQYFGELGEEVLARRPEECTIAWIQQLEPELIVISPGPCSPNESVFALEVIRHFQGKIPLLGICLGHQAIGQVFEAEVVRAKTPVHGKISSIMHDQSGVFRDIASPFTVTRYHSLALRRNSIPADFIISAETEDGQVMGIRHRYLPIEGVQFHPEAILTENGHQMLRNAVQDARRWLSEHGKSKMIQALKASVIPQTIQKPGIPGSVKTLETPELEISETQETPDEDEIKQNIWQVRPFITDLKPFEMLQVFKNARDPFFLDSGDGYTELGKYSYFGADPFLKISAHRYQYSIAKSCKDEELIAYSAPQYSLTILNDYVLKYQAPSAAPFPFAGGAVGYFSYDLKNEIEELPVRVKDDLGMPLWRLAWYDGIVVYEHATGTYSLTACGMTDQGCCDPSLAQERLDKLEKLLRHYVEEQYLANGSAEHPCTGNELAVFGISFAEVHKAVSQEQYYRDLQRVIDYIYAGDIYQANLAQMFSVRYEGDPWDLYKQLHHKNSAPFAAFLPYPDFQILSSSPERFIKITPDGNIETRPIKGTRPRGKTPEEDQRLADKLVNSEKDRAELTMIIDLERNDLGRICEFGSVLTTELLTLEKYSTVWHLVATVVGKLKKSLKPEELIKAIFPGGSITGAPKIRAMEIIDELEPYNRGIYTGSIGYIGFDGAWDLNIVIRTILLKEKTAYLHAGGGIVADSIPQKEYEETIHKAGRLLEVLGVKLDGKSKQ</sequence>
<dbReference type="InterPro" id="IPR019999">
    <property type="entry name" value="Anth_synth_I-like"/>
</dbReference>
<dbReference type="AlphaFoldDB" id="A0A857DGK1"/>
<dbReference type="EMBL" id="CP046996">
    <property type="protein sequence ID" value="QHA00027.1"/>
    <property type="molecule type" value="Genomic_DNA"/>
</dbReference>
<dbReference type="NCBIfam" id="TIGR00553">
    <property type="entry name" value="pabB"/>
    <property type="match status" value="1"/>
</dbReference>
<dbReference type="InterPro" id="IPR006221">
    <property type="entry name" value="TrpG/PapA_dom"/>
</dbReference>
<evidence type="ECO:0000259" key="6">
    <source>
        <dbReference type="Pfam" id="PF00425"/>
    </source>
</evidence>
<reference evidence="8 9" key="1">
    <citation type="submission" date="2019-12" db="EMBL/GenBank/DDBJ databases">
        <title>Sequence classification of anaerobic respiratory reductive dehalogenases: First we see many, then we see few.</title>
        <authorList>
            <person name="Molenda O."/>
            <person name="Puentes Jacome L.A."/>
            <person name="Cao X."/>
            <person name="Nesbo C.L."/>
            <person name="Tang S."/>
            <person name="Morson N."/>
            <person name="Patron J."/>
            <person name="Lomheim L."/>
            <person name="Wishart D.S."/>
            <person name="Edwards E.A."/>
        </authorList>
    </citation>
    <scope>NUCLEOTIDE SEQUENCE [LARGE SCALE GENOMIC DNA]</scope>
    <source>
        <strain evidence="8 9">12DCA</strain>
    </source>
</reference>
<dbReference type="GO" id="GO:0008153">
    <property type="term" value="P:4-aminobenzoate biosynthetic process"/>
    <property type="evidence" value="ECO:0007669"/>
    <property type="project" value="TreeGrafter"/>
</dbReference>
<evidence type="ECO:0000256" key="3">
    <source>
        <dbReference type="ARBA" id="ARBA00022679"/>
    </source>
</evidence>
<dbReference type="GO" id="GO:0000162">
    <property type="term" value="P:L-tryptophan biosynthetic process"/>
    <property type="evidence" value="ECO:0007669"/>
    <property type="project" value="TreeGrafter"/>
</dbReference>
<dbReference type="Proteomes" id="UP000430508">
    <property type="component" value="Chromosome"/>
</dbReference>
<dbReference type="Pfam" id="PF00117">
    <property type="entry name" value="GATase"/>
    <property type="match status" value="1"/>
</dbReference>
<dbReference type="InterPro" id="IPR015890">
    <property type="entry name" value="Chorismate_C"/>
</dbReference>
<evidence type="ECO:0000256" key="4">
    <source>
        <dbReference type="ARBA" id="ARBA00022962"/>
    </source>
</evidence>
<protein>
    <recommendedName>
        <fullName evidence="2">aminodeoxychorismate synthase</fullName>
        <ecNumber evidence="2">2.6.1.85</ecNumber>
    </recommendedName>
</protein>
<dbReference type="Gene3D" id="3.40.50.880">
    <property type="match status" value="1"/>
</dbReference>
<name>A0A857DGK1_9FIRM</name>
<evidence type="ECO:0000256" key="1">
    <source>
        <dbReference type="ARBA" id="ARBA00005970"/>
    </source>
</evidence>
<gene>
    <name evidence="8" type="primary">pabB</name>
    <name evidence="8" type="ORF">GQ588_04870</name>
</gene>
<evidence type="ECO:0000256" key="2">
    <source>
        <dbReference type="ARBA" id="ARBA00013139"/>
    </source>
</evidence>
<dbReference type="InterPro" id="IPR006805">
    <property type="entry name" value="Anth_synth_I_N"/>
</dbReference>
<dbReference type="GO" id="GO:0046820">
    <property type="term" value="F:4-amino-4-deoxychorismate synthase activity"/>
    <property type="evidence" value="ECO:0007669"/>
    <property type="project" value="UniProtKB-EC"/>
</dbReference>
<feature type="domain" description="Anthranilate synthase component I N-terminal" evidence="7">
    <location>
        <begin position="257"/>
        <end position="395"/>
    </location>
</feature>
<dbReference type="CDD" id="cd01743">
    <property type="entry name" value="GATase1_Anthranilate_Synthase"/>
    <property type="match status" value="1"/>
</dbReference>
<dbReference type="PRINTS" id="PR00097">
    <property type="entry name" value="ANTSNTHASEII"/>
</dbReference>
<dbReference type="GO" id="GO:0009396">
    <property type="term" value="P:folic acid-containing compound biosynthetic process"/>
    <property type="evidence" value="ECO:0007669"/>
    <property type="project" value="InterPro"/>
</dbReference>
<dbReference type="InterPro" id="IPR005802">
    <property type="entry name" value="ADC_synth_comp_1"/>
</dbReference>
<dbReference type="Pfam" id="PF00425">
    <property type="entry name" value="Chorismate_bind"/>
    <property type="match status" value="1"/>
</dbReference>
<dbReference type="PANTHER" id="PTHR11236:SF18">
    <property type="entry name" value="AMINODEOXYCHORISMATE SYNTHASE"/>
    <property type="match status" value="1"/>
</dbReference>
<dbReference type="RefSeq" id="WP_019225126.1">
    <property type="nucleotide sequence ID" value="NZ_CP046996.1"/>
</dbReference>
<dbReference type="SUPFAM" id="SSF56322">
    <property type="entry name" value="ADC synthase"/>
    <property type="match status" value="1"/>
</dbReference>
<dbReference type="SUPFAM" id="SSF52317">
    <property type="entry name" value="Class I glutamine amidotransferase-like"/>
    <property type="match status" value="1"/>
</dbReference>
<evidence type="ECO:0000313" key="9">
    <source>
        <dbReference type="Proteomes" id="UP000430508"/>
    </source>
</evidence>
<feature type="domain" description="Chorismate-utilising enzyme C-terminal" evidence="6">
    <location>
        <begin position="465"/>
        <end position="719"/>
    </location>
</feature>
<dbReference type="PANTHER" id="PTHR11236">
    <property type="entry name" value="AMINOBENZOATE/ANTHRANILATE SYNTHASE"/>
    <property type="match status" value="1"/>
</dbReference>
<dbReference type="PROSITE" id="PS51273">
    <property type="entry name" value="GATASE_TYPE_1"/>
    <property type="match status" value="1"/>
</dbReference>
<dbReference type="InterPro" id="IPR017926">
    <property type="entry name" value="GATASE"/>
</dbReference>
<keyword evidence="8" id="KW-0032">Aminotransferase</keyword>
<keyword evidence="3 8" id="KW-0808">Transferase</keyword>
<dbReference type="Gene3D" id="3.60.120.10">
    <property type="entry name" value="Anthranilate synthase"/>
    <property type="match status" value="1"/>
</dbReference>
<accession>A0A857DGK1</accession>
<dbReference type="InterPro" id="IPR029062">
    <property type="entry name" value="Class_I_gatase-like"/>
</dbReference>
<dbReference type="NCBIfam" id="TIGR00566">
    <property type="entry name" value="trpG_papA"/>
    <property type="match status" value="1"/>
</dbReference>
<evidence type="ECO:0000313" key="8">
    <source>
        <dbReference type="EMBL" id="QHA00027.1"/>
    </source>
</evidence>
<organism evidence="8 9">
    <name type="scientific">Dehalobacter restrictus</name>
    <dbReference type="NCBI Taxonomy" id="55583"/>
    <lineage>
        <taxon>Bacteria</taxon>
        <taxon>Bacillati</taxon>
        <taxon>Bacillota</taxon>
        <taxon>Clostridia</taxon>
        <taxon>Eubacteriales</taxon>
        <taxon>Desulfitobacteriaceae</taxon>
        <taxon>Dehalobacter</taxon>
    </lineage>
</organism>
<evidence type="ECO:0000259" key="5">
    <source>
        <dbReference type="Pfam" id="PF00117"/>
    </source>
</evidence>
<proteinExistence type="inferred from homology"/>
<dbReference type="GO" id="GO:0005737">
    <property type="term" value="C:cytoplasm"/>
    <property type="evidence" value="ECO:0007669"/>
    <property type="project" value="TreeGrafter"/>
</dbReference>
<dbReference type="FunFam" id="3.40.50.880:FF:000003">
    <property type="entry name" value="Anthranilate synthase component II"/>
    <property type="match status" value="1"/>
</dbReference>
<keyword evidence="4" id="KW-0315">Glutamine amidotransferase</keyword>
<dbReference type="InterPro" id="IPR005801">
    <property type="entry name" value="ADC_synthase"/>
</dbReference>
<feature type="domain" description="Glutamine amidotransferase" evidence="5">
    <location>
        <begin position="4"/>
        <end position="185"/>
    </location>
</feature>
<comment type="similarity">
    <text evidence="1">In the C-terminal section; belongs to the anthranilate synthase component I family.</text>
</comment>
<dbReference type="Pfam" id="PF04715">
    <property type="entry name" value="Anth_synt_I_N"/>
    <property type="match status" value="1"/>
</dbReference>
<evidence type="ECO:0000259" key="7">
    <source>
        <dbReference type="Pfam" id="PF04715"/>
    </source>
</evidence>
<dbReference type="EC" id="2.6.1.85" evidence="2"/>
<dbReference type="PRINTS" id="PR00096">
    <property type="entry name" value="GATASE"/>
</dbReference>